<feature type="region of interest" description="Disordered" evidence="1">
    <location>
        <begin position="281"/>
        <end position="306"/>
    </location>
</feature>
<feature type="compositionally biased region" description="Basic and acidic residues" evidence="1">
    <location>
        <begin position="453"/>
        <end position="469"/>
    </location>
</feature>
<name>A0A7S1ZYW6_9STRA</name>
<proteinExistence type="predicted"/>
<dbReference type="InterPro" id="IPR012677">
    <property type="entry name" value="Nucleotide-bd_a/b_plait_sf"/>
</dbReference>
<protein>
    <recommendedName>
        <fullName evidence="3">RRM domain-containing protein</fullName>
    </recommendedName>
</protein>
<evidence type="ECO:0000256" key="1">
    <source>
        <dbReference type="SAM" id="MobiDB-lite"/>
    </source>
</evidence>
<feature type="region of interest" description="Disordered" evidence="1">
    <location>
        <begin position="453"/>
        <end position="474"/>
    </location>
</feature>
<feature type="region of interest" description="Disordered" evidence="1">
    <location>
        <begin position="192"/>
        <end position="224"/>
    </location>
</feature>
<feature type="region of interest" description="Disordered" evidence="1">
    <location>
        <begin position="112"/>
        <end position="149"/>
    </location>
</feature>
<accession>A0A7S1ZYW6</accession>
<feature type="compositionally biased region" description="Low complexity" evidence="1">
    <location>
        <begin position="202"/>
        <end position="213"/>
    </location>
</feature>
<dbReference type="GO" id="GO:0003676">
    <property type="term" value="F:nucleic acid binding"/>
    <property type="evidence" value="ECO:0007669"/>
    <property type="project" value="InterPro"/>
</dbReference>
<sequence>MLFDALAPHLEYRTLRALSTKLPKFITSFAKQYSSSNGGPLDQERVFTRGGGPVQNLILKLDDLLMDITKTSFSTPEEGQKEQQHRYQQNQHEWIKPLLLQFFIGQSFVSSSTNLSSPSSTTSPENNTTTMDATAISSSTTTTNGNIRQNEVWNHKTFVPNVNRHNHEQTVSILRAARTKSVQHPMFWSITQRKKERRKSKQQQQQQKQQQQQQHDDDEKDDDETDRYVARSLLLSTIHDAKSDTTLESEAEALACILADRLPSSSYDKLMETFASYAGVTGNDNDDDCDINKEDGSSSSSSSSTTKESGIRILYPNLYNAVKFHVHLVAKDVADFFYVDVGDGDGGGQMTNTEGTTMKTPVVDPRIEEAWKDWNAIRDESAQTFLNSQTFFVESLNRYYKEYYNDDNDNDDESLEDHDNYSSDANNGKGTIMRREEMANTIEELEFLRTRPSDGVKIGRDRSDQKNDGSEGVGVIDGKIRQRRVHLYFDGIMLNDNWSVSNKEEDDDDVKETDDMSSISTKIPPENRTIFIDNLPIDVDEEEIIDVYSRCGPVQTVTVYNLRPDLDPGPSSAKHLAEKKRRNRLSVPPPKRPPRGGAAEARRRRLRNRGVSGGPLHHHEHRNRTPVYAIVTFATEKGYKVASDAHLSIFGLVLRRHLVRSIQASTMTTLFIENIPPRFFSLDLEYKLSRALHPDIYVCLDVGQNDYSEPKSCEIMFPSFEVAFHAFQKLQQVDMGSDDCVMNWIKTSDDAMGYWTRKLGFDP</sequence>
<dbReference type="InterPro" id="IPR035979">
    <property type="entry name" value="RBD_domain_sf"/>
</dbReference>
<gene>
    <name evidence="2" type="ORF">DBRI1063_LOCUS22510</name>
</gene>
<feature type="compositionally biased region" description="Low complexity" evidence="1">
    <location>
        <begin position="112"/>
        <end position="143"/>
    </location>
</feature>
<dbReference type="Gene3D" id="3.30.70.330">
    <property type="match status" value="1"/>
</dbReference>
<dbReference type="EMBL" id="HBGN01034995">
    <property type="protein sequence ID" value="CAD9352532.1"/>
    <property type="molecule type" value="Transcribed_RNA"/>
</dbReference>
<reference evidence="2" key="1">
    <citation type="submission" date="2021-01" db="EMBL/GenBank/DDBJ databases">
        <authorList>
            <person name="Corre E."/>
            <person name="Pelletier E."/>
            <person name="Niang G."/>
            <person name="Scheremetjew M."/>
            <person name="Finn R."/>
            <person name="Kale V."/>
            <person name="Holt S."/>
            <person name="Cochrane G."/>
            <person name="Meng A."/>
            <person name="Brown T."/>
            <person name="Cohen L."/>
        </authorList>
    </citation>
    <scope>NUCLEOTIDE SEQUENCE</scope>
    <source>
        <strain evidence="2">Pop2</strain>
    </source>
</reference>
<feature type="region of interest" description="Disordered" evidence="1">
    <location>
        <begin position="407"/>
        <end position="432"/>
    </location>
</feature>
<feature type="compositionally biased region" description="Acidic residues" evidence="1">
    <location>
        <begin position="407"/>
        <end position="416"/>
    </location>
</feature>
<dbReference type="AlphaFoldDB" id="A0A7S1ZYW6"/>
<feature type="compositionally biased region" description="Basic residues" evidence="1">
    <location>
        <begin position="192"/>
        <end position="201"/>
    </location>
</feature>
<organism evidence="2">
    <name type="scientific">Ditylum brightwellii</name>
    <dbReference type="NCBI Taxonomy" id="49249"/>
    <lineage>
        <taxon>Eukaryota</taxon>
        <taxon>Sar</taxon>
        <taxon>Stramenopiles</taxon>
        <taxon>Ochrophyta</taxon>
        <taxon>Bacillariophyta</taxon>
        <taxon>Mediophyceae</taxon>
        <taxon>Lithodesmiophycidae</taxon>
        <taxon>Lithodesmiales</taxon>
        <taxon>Lithodesmiaceae</taxon>
        <taxon>Ditylum</taxon>
    </lineage>
</organism>
<evidence type="ECO:0008006" key="3">
    <source>
        <dbReference type="Google" id="ProtNLM"/>
    </source>
</evidence>
<evidence type="ECO:0000313" key="2">
    <source>
        <dbReference type="EMBL" id="CAD9352532.1"/>
    </source>
</evidence>
<feature type="region of interest" description="Disordered" evidence="1">
    <location>
        <begin position="500"/>
        <end position="522"/>
    </location>
</feature>
<dbReference type="SUPFAM" id="SSF54928">
    <property type="entry name" value="RNA-binding domain, RBD"/>
    <property type="match status" value="1"/>
</dbReference>
<feature type="region of interest" description="Disordered" evidence="1">
    <location>
        <begin position="562"/>
        <end position="620"/>
    </location>
</feature>